<keyword evidence="1" id="KW-1133">Transmembrane helix</keyword>
<dbReference type="Proteomes" id="UP001165063">
    <property type="component" value="Unassembled WGS sequence"/>
</dbReference>
<dbReference type="OrthoDB" id="10050400at2759"/>
<sequence length="494" mass="56720">MKNTKLSILIRWLPHFQRQQRYQQLACGQQLLQRNFNTFSAIKNNYNPKILNSEQIQVLKYKEEQAKQARSKKVSNGLFYSGLALIASGVVLYIWQPWNPYSSAVSKELRKAIRASDVNKNPDYLEGLKHYQLALQAAKKEGLPQTSKEYTGIVLKIIEMYDKLEMRDKEIESCKSLADFLFGNLIGGGIPKEELDWVMARDMQVITAFAMRSNEFGNTPPDTILAELLPRLDIALRMLALKAPFLIPKTTIDKIDILQLMDMDESLRNKEAFIEKNMKSYGKLLHFLKGKMWREPEWPLFLDELIRMNDLMATIAVSRSMDKELPINAGTLNILLMKLSNHYPIDITIALSNLASAYYIRAESVEVALKKMKEENKEENKAMVERVTKDYNKYLKKSQDIFTKFIQLYGTSRYIEDEEIQKFVRRAMCSLGIVKLKEGQLEEASSIFQKAKAAAIEQGDLQLTIDVDSQIEKLEDMKAAESPSELSKTSILIN</sequence>
<dbReference type="PANTHER" id="PTHR28142">
    <property type="entry name" value="MITOCHONDRIAL INNER MEMBRANE I-AAA PROTEASE SUPERCOMPLEX SUBUNIT MGR3-RELATED"/>
    <property type="match status" value="1"/>
</dbReference>
<dbReference type="GO" id="GO:0031942">
    <property type="term" value="C:i-AAA complex"/>
    <property type="evidence" value="ECO:0007669"/>
    <property type="project" value="TreeGrafter"/>
</dbReference>
<dbReference type="EMBL" id="BSXU01002164">
    <property type="protein sequence ID" value="GMG34926.1"/>
    <property type="molecule type" value="Genomic_DNA"/>
</dbReference>
<gene>
    <name evidence="2" type="ORF">Amon01_000447500</name>
</gene>
<keyword evidence="1" id="KW-0812">Transmembrane</keyword>
<accession>A0A9W6YYB3</accession>
<evidence type="ECO:0000313" key="2">
    <source>
        <dbReference type="EMBL" id="GMG34926.1"/>
    </source>
</evidence>
<dbReference type="GO" id="GO:0006515">
    <property type="term" value="P:protein quality control for misfolded or incompletely synthesized proteins"/>
    <property type="evidence" value="ECO:0007669"/>
    <property type="project" value="TreeGrafter"/>
</dbReference>
<dbReference type="InterPro" id="IPR040201">
    <property type="entry name" value="Mrg3-like"/>
</dbReference>
<name>A0A9W6YYB3_AMBMO</name>
<evidence type="ECO:0000256" key="1">
    <source>
        <dbReference type="SAM" id="Phobius"/>
    </source>
</evidence>
<reference evidence="2" key="1">
    <citation type="submission" date="2023-04" db="EMBL/GenBank/DDBJ databases">
        <title>Ambrosiozyma monospora NBRC 1965.</title>
        <authorList>
            <person name="Ichikawa N."/>
            <person name="Sato H."/>
            <person name="Tonouchi N."/>
        </authorList>
    </citation>
    <scope>NUCLEOTIDE SEQUENCE</scope>
    <source>
        <strain evidence="2">NBRC 1965</strain>
    </source>
</reference>
<evidence type="ECO:0000313" key="3">
    <source>
        <dbReference type="Proteomes" id="UP001165063"/>
    </source>
</evidence>
<keyword evidence="1" id="KW-0472">Membrane</keyword>
<dbReference type="GO" id="GO:0051787">
    <property type="term" value="F:misfolded protein binding"/>
    <property type="evidence" value="ECO:0007669"/>
    <property type="project" value="TreeGrafter"/>
</dbReference>
<dbReference type="PANTHER" id="PTHR28142:SF1">
    <property type="entry name" value="MITOCHONDRIAL INNER MEMBRANE I-AAA PROTEASE SUPERCOMPLEX SUBUNIT MGR3-RELATED"/>
    <property type="match status" value="1"/>
</dbReference>
<comment type="caution">
    <text evidence="2">The sequence shown here is derived from an EMBL/GenBank/DDBJ whole genome shotgun (WGS) entry which is preliminary data.</text>
</comment>
<dbReference type="AlphaFoldDB" id="A0A9W6YYB3"/>
<feature type="transmembrane region" description="Helical" evidence="1">
    <location>
        <begin position="77"/>
        <end position="95"/>
    </location>
</feature>
<organism evidence="2 3">
    <name type="scientific">Ambrosiozyma monospora</name>
    <name type="common">Yeast</name>
    <name type="synonym">Endomycopsis monosporus</name>
    <dbReference type="NCBI Taxonomy" id="43982"/>
    <lineage>
        <taxon>Eukaryota</taxon>
        <taxon>Fungi</taxon>
        <taxon>Dikarya</taxon>
        <taxon>Ascomycota</taxon>
        <taxon>Saccharomycotina</taxon>
        <taxon>Pichiomycetes</taxon>
        <taxon>Pichiales</taxon>
        <taxon>Pichiaceae</taxon>
        <taxon>Ambrosiozyma</taxon>
    </lineage>
</organism>
<proteinExistence type="predicted"/>
<protein>
    <submittedName>
        <fullName evidence="2">Unnamed protein product</fullName>
    </submittedName>
</protein>
<keyword evidence="3" id="KW-1185">Reference proteome</keyword>